<evidence type="ECO:0000313" key="3">
    <source>
        <dbReference type="Proteomes" id="UP001612915"/>
    </source>
</evidence>
<accession>A0ABW8AJV8</accession>
<keyword evidence="1" id="KW-1133">Transmembrane helix</keyword>
<feature type="transmembrane region" description="Helical" evidence="1">
    <location>
        <begin position="21"/>
        <end position="40"/>
    </location>
</feature>
<dbReference type="RefSeq" id="WP_398276629.1">
    <property type="nucleotide sequence ID" value="NZ_JBITLV010000001.1"/>
</dbReference>
<dbReference type="Proteomes" id="UP001612915">
    <property type="component" value="Unassembled WGS sequence"/>
</dbReference>
<proteinExistence type="predicted"/>
<keyword evidence="1" id="KW-0472">Membrane</keyword>
<keyword evidence="1" id="KW-0812">Transmembrane</keyword>
<feature type="transmembrane region" description="Helical" evidence="1">
    <location>
        <begin position="126"/>
        <end position="149"/>
    </location>
</feature>
<keyword evidence="3" id="KW-1185">Reference proteome</keyword>
<name>A0ABW8AJV8_9ACTN</name>
<dbReference type="EMBL" id="JBITLV010000001">
    <property type="protein sequence ID" value="MFI7586636.1"/>
    <property type="molecule type" value="Genomic_DNA"/>
</dbReference>
<evidence type="ECO:0008006" key="4">
    <source>
        <dbReference type="Google" id="ProtNLM"/>
    </source>
</evidence>
<evidence type="ECO:0000313" key="2">
    <source>
        <dbReference type="EMBL" id="MFI7586636.1"/>
    </source>
</evidence>
<reference evidence="2 3" key="1">
    <citation type="submission" date="2024-10" db="EMBL/GenBank/DDBJ databases">
        <title>The Natural Products Discovery Center: Release of the First 8490 Sequenced Strains for Exploring Actinobacteria Biosynthetic Diversity.</title>
        <authorList>
            <person name="Kalkreuter E."/>
            <person name="Kautsar S.A."/>
            <person name="Yang D."/>
            <person name="Bader C.D."/>
            <person name="Teijaro C.N."/>
            <person name="Fluegel L."/>
            <person name="Davis C.M."/>
            <person name="Simpson J.R."/>
            <person name="Lauterbach L."/>
            <person name="Steele A.D."/>
            <person name="Gui C."/>
            <person name="Meng S."/>
            <person name="Li G."/>
            <person name="Viehrig K."/>
            <person name="Ye F."/>
            <person name="Su P."/>
            <person name="Kiefer A.F."/>
            <person name="Nichols A."/>
            <person name="Cepeda A.J."/>
            <person name="Yan W."/>
            <person name="Fan B."/>
            <person name="Jiang Y."/>
            <person name="Adhikari A."/>
            <person name="Zheng C.-J."/>
            <person name="Schuster L."/>
            <person name="Cowan T.M."/>
            <person name="Smanski M.J."/>
            <person name="Chevrette M.G."/>
            <person name="De Carvalho L.P.S."/>
            <person name="Shen B."/>
        </authorList>
    </citation>
    <scope>NUCLEOTIDE SEQUENCE [LARGE SCALE GENOMIC DNA]</scope>
    <source>
        <strain evidence="2 3">NPDC049639</strain>
    </source>
</reference>
<protein>
    <recommendedName>
        <fullName evidence="4">DUF3592 domain-containing protein</fullName>
    </recommendedName>
</protein>
<sequence length="160" mass="17240">MRLRSVRGRFRRWPPTTGVGWARLALFLVVIPAVCLYVLAGAPSAYRAASAAYHGEGTPGLFTATTKQCGRYGCRLSGDFAADGGTARRQDVEFNGRVDVGDTVPALLEANGEVYAPDDRGELTSVMLRSALSVLYLLGALGWVTVALLPRRRRAERSAP</sequence>
<organism evidence="2 3">
    <name type="scientific">Spongisporangium articulatum</name>
    <dbReference type="NCBI Taxonomy" id="3362603"/>
    <lineage>
        <taxon>Bacteria</taxon>
        <taxon>Bacillati</taxon>
        <taxon>Actinomycetota</taxon>
        <taxon>Actinomycetes</taxon>
        <taxon>Kineosporiales</taxon>
        <taxon>Kineosporiaceae</taxon>
        <taxon>Spongisporangium</taxon>
    </lineage>
</organism>
<gene>
    <name evidence="2" type="ORF">ACIB24_06125</name>
</gene>
<evidence type="ECO:0000256" key="1">
    <source>
        <dbReference type="SAM" id="Phobius"/>
    </source>
</evidence>
<comment type="caution">
    <text evidence="2">The sequence shown here is derived from an EMBL/GenBank/DDBJ whole genome shotgun (WGS) entry which is preliminary data.</text>
</comment>